<feature type="compositionally biased region" description="Polar residues" evidence="1">
    <location>
        <begin position="594"/>
        <end position="606"/>
    </location>
</feature>
<dbReference type="InterPro" id="IPR021109">
    <property type="entry name" value="Peptidase_aspartic_dom_sf"/>
</dbReference>
<dbReference type="InterPro" id="IPR001584">
    <property type="entry name" value="Integrase_cat-core"/>
</dbReference>
<dbReference type="InterPro" id="IPR036397">
    <property type="entry name" value="RNaseH_sf"/>
</dbReference>
<dbReference type="GO" id="GO:0003676">
    <property type="term" value="F:nucleic acid binding"/>
    <property type="evidence" value="ECO:0007669"/>
    <property type="project" value="InterPro"/>
</dbReference>
<feature type="compositionally biased region" description="Basic and acidic residues" evidence="1">
    <location>
        <begin position="302"/>
        <end position="313"/>
    </location>
</feature>
<dbReference type="CDD" id="cd00303">
    <property type="entry name" value="retropepsin_like"/>
    <property type="match status" value="1"/>
</dbReference>
<dbReference type="PANTHER" id="PTHR34072">
    <property type="entry name" value="ENZYMATIC POLYPROTEIN-RELATED"/>
    <property type="match status" value="1"/>
</dbReference>
<evidence type="ECO:0000259" key="2">
    <source>
        <dbReference type="PROSITE" id="PS50994"/>
    </source>
</evidence>
<feature type="compositionally biased region" description="Basic and acidic residues" evidence="1">
    <location>
        <begin position="567"/>
        <end position="576"/>
    </location>
</feature>
<dbReference type="InterPro" id="IPR043128">
    <property type="entry name" value="Rev_trsase/Diguanyl_cyclase"/>
</dbReference>
<protein>
    <submittedName>
        <fullName evidence="3">Pol protein</fullName>
    </submittedName>
</protein>
<evidence type="ECO:0000313" key="4">
    <source>
        <dbReference type="Proteomes" id="UP000237271"/>
    </source>
</evidence>
<dbReference type="InterPro" id="IPR041577">
    <property type="entry name" value="RT_RNaseH_2"/>
</dbReference>
<dbReference type="OrthoDB" id="107409at2759"/>
<dbReference type="Gene3D" id="3.30.70.270">
    <property type="match status" value="1"/>
</dbReference>
<dbReference type="InterPro" id="IPR043502">
    <property type="entry name" value="DNA/RNA_pol_sf"/>
</dbReference>
<dbReference type="InterPro" id="IPR000477">
    <property type="entry name" value="RT_dom"/>
</dbReference>
<sequence>MVGIFRGDALRSLAAATPAEQVERIEAFDTYERGLIAHVQGLQTPVAEMKPAQPKPLRLKVNLYEGKEGENLHFWVREVELAMDAALISTERLRVAFALSNLGGRAKTWAYTREATTPGCFTTWAQLREHVRAAFLPANYEYRQRSRFLVCKQEIRVLAASLVGNPLPEHINVAVFMDDLKVGPSRAQLFRVYANTMEEAIQIALQEEHSHRQAQPRVSVESPQCVKRRQQPEQHRAGTHGTGYGCAELHPLIRMWRLGNMQRACPAGGQRKFPSKPKASCRSHDPRLGSPAGAGCPTGEDLSPHGRSADGARHGGLAPESLGALETKKRRLLVVHASVLGYGNPFIILIDSGASTNFARRQMVTRSSDKFADALRESEDRGQDSVRLADGTVVNVPGFRMDLAINFEDFDSTESFLVLDVDKYYLILGIPWRKKHEPWIDWRGKVIGASRPAVSDTALVSNFSTSVRDWGAREGRQGAYAPEEVLGATGSNEGIAMNLATGHEIKAHCQARGIATTASPNAESRRAVWALTVVVLDSTDQAGNIGPPDAVEEDTEGASVVGNIVPREVEETEKMNESATSTRGQEDQSRAEVSLSTSRGDNQVPHSKSKTLPARPIEGQYRVFDGESGRQVKAGAVRLEAEPRGTVHEGLPGRVEGRIAGMVLQKPEISPKNLNSSSVMDEDRFTKQCATRSGSEILKNPEDPVYPLVKEFSNVVSKHPPSQLPPDRGVRHEIDLVPGAKYCVTRQWPREQCEMPSSPGKAKPGMVRESKSPHLTPTFCVWEVASGSRLQQAEQCDGTGTDADPSQGCVADQHVGLYVVQRPGSGRRILPDPDAGERYPSHRSEHMLWEWLVMPQGFSNAPATFNRLITQLFRSLRTFAQTYFDDTFVHSRAEDDQTAMEVHLKHLRRVFEVMRANKLYANIDKRVFMADEIMGRRTRRSREGQSHCALANPKVAERPYEVDAFDSIKASLQHAPVLALPDENKPFSVVCDASDYAIGCAKLQKDDERRERVISFQARQLKAAGRNYPVHDKELLAMKYALVKFRALCDLASSRSATNSPHLSQRMARWQSFFAEYNFRAEYKPGKLNVLADALSRRPDYELAHISRITTDLYDRIRLAYQEDENYTPLVQFLSDGKDANVDRLSPRQRAQLHRYELADGSLHYRVDPRDPPRVVVPNDEDLKYDILLEAHDTPISGHLGRVSNGLSDILVAPHRVKPSGHTSAPLPSLPVPTDWWKSMSLDFDFCLPVDDKGNTGILVETGCTAIPRSVFRYHGLPETIVSDRDPRFTGAFWDTLFQLLGTKLTMSTANDPQTDGQTERANRVLEDTLRSIYADAPGPAAYG</sequence>
<dbReference type="Pfam" id="PF00078">
    <property type="entry name" value="RVT_1"/>
    <property type="match status" value="1"/>
</dbReference>
<evidence type="ECO:0000256" key="1">
    <source>
        <dbReference type="SAM" id="MobiDB-lite"/>
    </source>
</evidence>
<gene>
    <name evidence="3" type="ORF">PHPALM_9469</name>
</gene>
<dbReference type="SUPFAM" id="SSF56672">
    <property type="entry name" value="DNA/RNA polymerases"/>
    <property type="match status" value="1"/>
</dbReference>
<organism evidence="3 4">
    <name type="scientific">Phytophthora palmivora</name>
    <dbReference type="NCBI Taxonomy" id="4796"/>
    <lineage>
        <taxon>Eukaryota</taxon>
        <taxon>Sar</taxon>
        <taxon>Stramenopiles</taxon>
        <taxon>Oomycota</taxon>
        <taxon>Peronosporomycetes</taxon>
        <taxon>Peronosporales</taxon>
        <taxon>Peronosporaceae</taxon>
        <taxon>Phytophthora</taxon>
    </lineage>
</organism>
<proteinExistence type="predicted"/>
<accession>A0A2P4Y779</accession>
<feature type="region of interest" description="Disordered" evidence="1">
    <location>
        <begin position="567"/>
        <end position="612"/>
    </location>
</feature>
<dbReference type="CDD" id="cd01647">
    <property type="entry name" value="RT_LTR"/>
    <property type="match status" value="1"/>
</dbReference>
<dbReference type="EMBL" id="NCKW01005048">
    <property type="protein sequence ID" value="POM73665.1"/>
    <property type="molecule type" value="Genomic_DNA"/>
</dbReference>
<dbReference type="Proteomes" id="UP000237271">
    <property type="component" value="Unassembled WGS sequence"/>
</dbReference>
<name>A0A2P4Y779_9STRA</name>
<feature type="region of interest" description="Disordered" evidence="1">
    <location>
        <begin position="208"/>
        <end position="241"/>
    </location>
</feature>
<dbReference type="InterPro" id="IPR012337">
    <property type="entry name" value="RNaseH-like_sf"/>
</dbReference>
<reference evidence="3 4" key="1">
    <citation type="journal article" date="2017" name="Genome Biol. Evol.">
        <title>Phytophthora megakarya and P. palmivora, closely related causal agents of cacao black pod rot, underwent increases in genome sizes and gene numbers by different mechanisms.</title>
        <authorList>
            <person name="Ali S.S."/>
            <person name="Shao J."/>
            <person name="Lary D.J."/>
            <person name="Kronmiller B."/>
            <person name="Shen D."/>
            <person name="Strem M.D."/>
            <person name="Amoako-Attah I."/>
            <person name="Akrofi A.Y."/>
            <person name="Begoude B.A."/>
            <person name="Ten Hoopen G.M."/>
            <person name="Coulibaly K."/>
            <person name="Kebe B.I."/>
            <person name="Melnick R.L."/>
            <person name="Guiltinan M.J."/>
            <person name="Tyler B.M."/>
            <person name="Meinhardt L.W."/>
            <person name="Bailey B.A."/>
        </authorList>
    </citation>
    <scope>NUCLEOTIDE SEQUENCE [LARGE SCALE GENOMIC DNA]</scope>
    <source>
        <strain evidence="4">sbr112.9</strain>
    </source>
</reference>
<dbReference type="GO" id="GO:0015074">
    <property type="term" value="P:DNA integration"/>
    <property type="evidence" value="ECO:0007669"/>
    <property type="project" value="InterPro"/>
</dbReference>
<dbReference type="Gene3D" id="3.30.420.10">
    <property type="entry name" value="Ribonuclease H-like superfamily/Ribonuclease H"/>
    <property type="match status" value="1"/>
</dbReference>
<keyword evidence="4" id="KW-1185">Reference proteome</keyword>
<dbReference type="PANTHER" id="PTHR34072:SF56">
    <property type="entry name" value="REVERSE TRANSCRIPTASE_RETROTRANSPOSON-DERIVED PROTEIN RNASE H-LIKE DOMAIN-CONTAINING PROTEIN"/>
    <property type="match status" value="1"/>
</dbReference>
<dbReference type="SUPFAM" id="SSF53098">
    <property type="entry name" value="Ribonuclease H-like"/>
    <property type="match status" value="1"/>
</dbReference>
<feature type="domain" description="Integrase catalytic" evidence="2">
    <location>
        <begin position="1271"/>
        <end position="1344"/>
    </location>
</feature>
<dbReference type="CDD" id="cd09274">
    <property type="entry name" value="RNase_HI_RT_Ty3"/>
    <property type="match status" value="1"/>
</dbReference>
<evidence type="ECO:0000313" key="3">
    <source>
        <dbReference type="EMBL" id="POM73665.1"/>
    </source>
</evidence>
<dbReference type="Pfam" id="PF17919">
    <property type="entry name" value="RT_RNaseH_2"/>
    <property type="match status" value="1"/>
</dbReference>
<dbReference type="Gene3D" id="2.40.70.10">
    <property type="entry name" value="Acid Proteases"/>
    <property type="match status" value="1"/>
</dbReference>
<feature type="region of interest" description="Disordered" evidence="1">
    <location>
        <begin position="266"/>
        <end position="315"/>
    </location>
</feature>
<dbReference type="PROSITE" id="PS50994">
    <property type="entry name" value="INTEGRASE"/>
    <property type="match status" value="1"/>
</dbReference>
<comment type="caution">
    <text evidence="3">The sequence shown here is derived from an EMBL/GenBank/DDBJ whole genome shotgun (WGS) entry which is preliminary data.</text>
</comment>